<proteinExistence type="predicted"/>
<protein>
    <submittedName>
        <fullName evidence="2">Uncharacterized protein</fullName>
    </submittedName>
</protein>
<evidence type="ECO:0000313" key="3">
    <source>
        <dbReference type="Proteomes" id="UP000315751"/>
    </source>
</evidence>
<dbReference type="AlphaFoldDB" id="A0A560HG99"/>
<feature type="chain" id="PRO_5022158084" evidence="1">
    <location>
        <begin position="25"/>
        <end position="215"/>
    </location>
</feature>
<dbReference type="OrthoDB" id="7546511at2"/>
<dbReference type="Proteomes" id="UP000315751">
    <property type="component" value="Unassembled WGS sequence"/>
</dbReference>
<keyword evidence="3" id="KW-1185">Reference proteome</keyword>
<feature type="signal peptide" evidence="1">
    <location>
        <begin position="1"/>
        <end position="24"/>
    </location>
</feature>
<keyword evidence="1" id="KW-0732">Signal</keyword>
<gene>
    <name evidence="2" type="ORF">FBZ90_103257</name>
</gene>
<dbReference type="EMBL" id="VITR01000003">
    <property type="protein sequence ID" value="TWB44350.1"/>
    <property type="molecule type" value="Genomic_DNA"/>
</dbReference>
<name>A0A560HG99_9PROT</name>
<evidence type="ECO:0000313" key="2">
    <source>
        <dbReference type="EMBL" id="TWB44350.1"/>
    </source>
</evidence>
<organism evidence="2 3">
    <name type="scientific">Nitrospirillum amazonense</name>
    <dbReference type="NCBI Taxonomy" id="28077"/>
    <lineage>
        <taxon>Bacteria</taxon>
        <taxon>Pseudomonadati</taxon>
        <taxon>Pseudomonadota</taxon>
        <taxon>Alphaproteobacteria</taxon>
        <taxon>Rhodospirillales</taxon>
        <taxon>Azospirillaceae</taxon>
        <taxon>Nitrospirillum</taxon>
    </lineage>
</organism>
<sequence>MKGAWKAVAGAVMIVGALNHGAAAQEATPQPPPVQLPEPSPEDVAAATELAAVFEDFCLKRFPDDEAVKAGAQDLTAMTPDQVKGILKDDPGMGWYKRTPLALYKITLELPPYHACAVRRMTANGIPTVKPYLAAVTAFAAAQGRPLQGGQAQKMNLPSGPTVTLFPQAIADATGQRVQTQFMVLLTNYHHQYGGEDYVGGVGLEVRYVRQEKQP</sequence>
<evidence type="ECO:0000256" key="1">
    <source>
        <dbReference type="SAM" id="SignalP"/>
    </source>
</evidence>
<reference evidence="2 3" key="1">
    <citation type="submission" date="2019-06" db="EMBL/GenBank/DDBJ databases">
        <title>Genomic Encyclopedia of Type Strains, Phase IV (KMG-V): Genome sequencing to study the core and pangenomes of soil and plant-associated prokaryotes.</title>
        <authorList>
            <person name="Whitman W."/>
        </authorList>
    </citation>
    <scope>NUCLEOTIDE SEQUENCE [LARGE SCALE GENOMIC DNA]</scope>
    <source>
        <strain evidence="2 3">BR 11622</strain>
    </source>
</reference>
<comment type="caution">
    <text evidence="2">The sequence shown here is derived from an EMBL/GenBank/DDBJ whole genome shotgun (WGS) entry which is preliminary data.</text>
</comment>
<dbReference type="NCBIfam" id="NF047650">
    <property type="entry name" value="lipo_NMCC_0638"/>
    <property type="match status" value="1"/>
</dbReference>
<dbReference type="RefSeq" id="WP_145730165.1">
    <property type="nucleotide sequence ID" value="NZ_VITR01000003.1"/>
</dbReference>
<accession>A0A560HG99</accession>